<dbReference type="InterPro" id="IPR027417">
    <property type="entry name" value="P-loop_NTPase"/>
</dbReference>
<protein>
    <recommendedName>
        <fullName evidence="4">Rad50/SbcC-type AAA domain-containing protein</fullName>
    </recommendedName>
</protein>
<dbReference type="SUPFAM" id="SSF52540">
    <property type="entry name" value="P-loop containing nucleoside triphosphate hydrolases"/>
    <property type="match status" value="1"/>
</dbReference>
<accession>A0A515EUT2</accession>
<keyword evidence="3" id="KW-1185">Reference proteome</keyword>
<name>A0A515EUT2_9BURK</name>
<dbReference type="EMBL" id="CP036282">
    <property type="protein sequence ID" value="QDL56442.1"/>
    <property type="molecule type" value="Genomic_DNA"/>
</dbReference>
<evidence type="ECO:0000256" key="1">
    <source>
        <dbReference type="SAM" id="Coils"/>
    </source>
</evidence>
<reference evidence="3" key="2">
    <citation type="journal article" date="2020" name="Int. J. Syst. Evol. Microbiol.">
        <title>Genomic insights into a novel species Rhodoferax aquaticus sp. nov., isolated from freshwater.</title>
        <authorList>
            <person name="Li T."/>
            <person name="Zhuo Y."/>
            <person name="Jin C.Z."/>
            <person name="Wu X."/>
            <person name="Ko S.R."/>
            <person name="Jin F.J."/>
            <person name="Ahn C.Y."/>
            <person name="Oh H.M."/>
            <person name="Lee H.G."/>
            <person name="Jin L."/>
        </authorList>
    </citation>
    <scope>NUCLEOTIDE SEQUENCE [LARGE SCALE GENOMIC DNA]</scope>
    <source>
        <strain evidence="3">Gr-4</strain>
    </source>
</reference>
<sequence>MKSFRFENIWLLSHRDKRARQVNFHPHRNLILGRNHTGKTSLIRSLFETLGAKPEGKLESWDESSVSLVEFSVDKKHYFALHQDGRRAMFNANNELIATTSNFAEWSALFCEITEFNLVFSDKESEVKPAAPDCFFLPFYINQDGSWQSEWNTFRGMQRFRAPWGAILEYFTGVCPPEYYRAKAERDQEARQLDEQKREAKLLERTRERFGRTLALSGPKVQSENFEHEIERLTHEVTILNKQQEGLRSSALREQDLLSSLQQQIRLAEEALASYDRDSTYLRAEPDEPLVCPVCHAEHGKSFLDVLSYAEDARVLRDLVARLRTDADEVRRRYAVTAAALGALNENYLRISKVLDTRKGELKFKDVVDSMGAESAFAAFEAERKELQTEIDKRLGAVDALDERMKELRSKKRSKAILDAFRDYYAAGRISLALPSVEMAKIRLTSRPDLSGSGGPRSILAYYAALWRTCSGSLGAYSVPVVIDSPNQQGQDDVNLPTVLKFIANELPKDMQLIVGLESAADFVFDKELVLDKQYSLLNEEEWAGVELVVEPLLQKMHAAMREDASPSRLSHKQ</sequence>
<feature type="coiled-coil region" evidence="1">
    <location>
        <begin position="179"/>
        <end position="278"/>
    </location>
</feature>
<organism evidence="2 3">
    <name type="scientific">Rhodoferax aquaticus</name>
    <dbReference type="NCBI Taxonomy" id="2527691"/>
    <lineage>
        <taxon>Bacteria</taxon>
        <taxon>Pseudomonadati</taxon>
        <taxon>Pseudomonadota</taxon>
        <taxon>Betaproteobacteria</taxon>
        <taxon>Burkholderiales</taxon>
        <taxon>Comamonadaceae</taxon>
        <taxon>Rhodoferax</taxon>
    </lineage>
</organism>
<reference evidence="3" key="1">
    <citation type="submission" date="2019-02" db="EMBL/GenBank/DDBJ databases">
        <title>Complete genome sequence of Rhodoferax sp. Gr-4.</title>
        <authorList>
            <person name="Jin L."/>
        </authorList>
    </citation>
    <scope>NUCLEOTIDE SEQUENCE [LARGE SCALE GENOMIC DNA]</scope>
    <source>
        <strain evidence="3">Gr-4</strain>
    </source>
</reference>
<dbReference type="RefSeq" id="WP_142813877.1">
    <property type="nucleotide sequence ID" value="NZ_CP036282.1"/>
</dbReference>
<dbReference type="Gene3D" id="3.40.50.300">
    <property type="entry name" value="P-loop containing nucleotide triphosphate hydrolases"/>
    <property type="match status" value="1"/>
</dbReference>
<evidence type="ECO:0008006" key="4">
    <source>
        <dbReference type="Google" id="ProtNLM"/>
    </source>
</evidence>
<keyword evidence="1" id="KW-0175">Coiled coil</keyword>
<dbReference type="KEGG" id="rhg:EXZ61_21040"/>
<evidence type="ECO:0000313" key="3">
    <source>
        <dbReference type="Proteomes" id="UP000317365"/>
    </source>
</evidence>
<evidence type="ECO:0000313" key="2">
    <source>
        <dbReference type="EMBL" id="QDL56442.1"/>
    </source>
</evidence>
<proteinExistence type="predicted"/>
<dbReference type="Proteomes" id="UP000317365">
    <property type="component" value="Chromosome"/>
</dbReference>
<dbReference type="AlphaFoldDB" id="A0A515EUT2"/>
<gene>
    <name evidence="2" type="ORF">EXZ61_21040</name>
</gene>